<dbReference type="AlphaFoldDB" id="A0A835F8S3"/>
<name>A0A835F8S3_9POAL</name>
<evidence type="ECO:0000313" key="3">
    <source>
        <dbReference type="Proteomes" id="UP000636709"/>
    </source>
</evidence>
<feature type="chain" id="PRO_5032352251" description="Secreted protein" evidence="1">
    <location>
        <begin position="25"/>
        <end position="79"/>
    </location>
</feature>
<dbReference type="Proteomes" id="UP000636709">
    <property type="component" value="Unassembled WGS sequence"/>
</dbReference>
<sequence length="79" mass="8754">MVSLSMSSCWSIAWFVICRPMASSMMTRARSRTIRRRSSTSSADGLESLLMKKFMDLEVSSPRTAESKKSICGSLSPGR</sequence>
<keyword evidence="1" id="KW-0732">Signal</keyword>
<accession>A0A835F8S3</accession>
<comment type="caution">
    <text evidence="2">The sequence shown here is derived from an EMBL/GenBank/DDBJ whole genome shotgun (WGS) entry which is preliminary data.</text>
</comment>
<feature type="signal peptide" evidence="1">
    <location>
        <begin position="1"/>
        <end position="24"/>
    </location>
</feature>
<evidence type="ECO:0008006" key="4">
    <source>
        <dbReference type="Google" id="ProtNLM"/>
    </source>
</evidence>
<reference evidence="2" key="1">
    <citation type="submission" date="2020-07" db="EMBL/GenBank/DDBJ databases">
        <title>Genome sequence and genetic diversity analysis of an under-domesticated orphan crop, white fonio (Digitaria exilis).</title>
        <authorList>
            <person name="Bennetzen J.L."/>
            <person name="Chen S."/>
            <person name="Ma X."/>
            <person name="Wang X."/>
            <person name="Yssel A.E.J."/>
            <person name="Chaluvadi S.R."/>
            <person name="Johnson M."/>
            <person name="Gangashetty P."/>
            <person name="Hamidou F."/>
            <person name="Sanogo M.D."/>
            <person name="Zwaenepoel A."/>
            <person name="Wallace J."/>
            <person name="Van De Peer Y."/>
            <person name="Van Deynze A."/>
        </authorList>
    </citation>
    <scope>NUCLEOTIDE SEQUENCE</scope>
    <source>
        <tissue evidence="2">Leaves</tissue>
    </source>
</reference>
<dbReference type="EMBL" id="JACEFO010001608">
    <property type="protein sequence ID" value="KAF8731407.1"/>
    <property type="molecule type" value="Genomic_DNA"/>
</dbReference>
<proteinExistence type="predicted"/>
<keyword evidence="3" id="KW-1185">Reference proteome</keyword>
<organism evidence="2 3">
    <name type="scientific">Digitaria exilis</name>
    <dbReference type="NCBI Taxonomy" id="1010633"/>
    <lineage>
        <taxon>Eukaryota</taxon>
        <taxon>Viridiplantae</taxon>
        <taxon>Streptophyta</taxon>
        <taxon>Embryophyta</taxon>
        <taxon>Tracheophyta</taxon>
        <taxon>Spermatophyta</taxon>
        <taxon>Magnoliopsida</taxon>
        <taxon>Liliopsida</taxon>
        <taxon>Poales</taxon>
        <taxon>Poaceae</taxon>
        <taxon>PACMAD clade</taxon>
        <taxon>Panicoideae</taxon>
        <taxon>Panicodae</taxon>
        <taxon>Paniceae</taxon>
        <taxon>Anthephorinae</taxon>
        <taxon>Digitaria</taxon>
    </lineage>
</organism>
<evidence type="ECO:0000313" key="2">
    <source>
        <dbReference type="EMBL" id="KAF8731407.1"/>
    </source>
</evidence>
<evidence type="ECO:0000256" key="1">
    <source>
        <dbReference type="SAM" id="SignalP"/>
    </source>
</evidence>
<gene>
    <name evidence="2" type="ORF">HU200_016469</name>
</gene>
<protein>
    <recommendedName>
        <fullName evidence="4">Secreted protein</fullName>
    </recommendedName>
</protein>
<dbReference type="OrthoDB" id="709008at2759"/>